<accession>A0A853HWU4</accession>
<dbReference type="EMBL" id="JACCKB010000007">
    <property type="protein sequence ID" value="NYZ65723.1"/>
    <property type="molecule type" value="Genomic_DNA"/>
</dbReference>
<evidence type="ECO:0000313" key="7">
    <source>
        <dbReference type="Proteomes" id="UP000569732"/>
    </source>
</evidence>
<evidence type="ECO:0000256" key="5">
    <source>
        <dbReference type="ARBA" id="ARBA00041319"/>
    </source>
</evidence>
<dbReference type="NCBIfam" id="TIGR00741">
    <property type="entry name" value="yfiA"/>
    <property type="match status" value="1"/>
</dbReference>
<dbReference type="GO" id="GO:0043024">
    <property type="term" value="F:ribosomal small subunit binding"/>
    <property type="evidence" value="ECO:0007669"/>
    <property type="project" value="TreeGrafter"/>
</dbReference>
<sequence>MQVNISGHHVEVTDALRQYVIKKLDRIENHFDSITNVQITLSVEKLRQKAEANLHVRGADIAATAESEDMYAAIDLLSDKLARQLSKHKEKTLDRLQGASIR</sequence>
<comment type="caution">
    <text evidence="6">The sequence shown here is derived from an EMBL/GenBank/DDBJ whole genome shotgun (WGS) entry which is preliminary data.</text>
</comment>
<name>A0A853HWU4_9GAMM</name>
<dbReference type="AlphaFoldDB" id="A0A853HWU4"/>
<dbReference type="Pfam" id="PF02482">
    <property type="entry name" value="Ribosomal_S30AE"/>
    <property type="match status" value="1"/>
</dbReference>
<comment type="subunit">
    <text evidence="3">Associates exclusively with 100S ribosomes, which are dimers of 70S ribosomes.</text>
</comment>
<gene>
    <name evidence="6" type="primary">raiA</name>
    <name evidence="6" type="ORF">H0A36_06835</name>
</gene>
<dbReference type="GO" id="GO:0022627">
    <property type="term" value="C:cytosolic small ribosomal subunit"/>
    <property type="evidence" value="ECO:0007669"/>
    <property type="project" value="TreeGrafter"/>
</dbReference>
<dbReference type="GO" id="GO:0045900">
    <property type="term" value="P:negative regulation of translational elongation"/>
    <property type="evidence" value="ECO:0007669"/>
    <property type="project" value="TreeGrafter"/>
</dbReference>
<dbReference type="PANTHER" id="PTHR33231">
    <property type="entry name" value="30S RIBOSOMAL PROTEIN"/>
    <property type="match status" value="1"/>
</dbReference>
<dbReference type="Proteomes" id="UP000569732">
    <property type="component" value="Unassembled WGS sequence"/>
</dbReference>
<organism evidence="6 7">
    <name type="scientific">Spartinivicinus marinus</name>
    <dbReference type="NCBI Taxonomy" id="2994442"/>
    <lineage>
        <taxon>Bacteria</taxon>
        <taxon>Pseudomonadati</taxon>
        <taxon>Pseudomonadota</taxon>
        <taxon>Gammaproteobacteria</taxon>
        <taxon>Oceanospirillales</taxon>
        <taxon>Zooshikellaceae</taxon>
        <taxon>Spartinivicinus</taxon>
    </lineage>
</organism>
<reference evidence="6 7" key="1">
    <citation type="submission" date="2020-07" db="EMBL/GenBank/DDBJ databases">
        <title>Endozoicomonas sp. nov., isolated from sediment.</title>
        <authorList>
            <person name="Gu T."/>
        </authorList>
    </citation>
    <scope>NUCLEOTIDE SEQUENCE [LARGE SCALE GENOMIC DNA]</scope>
    <source>
        <strain evidence="6 7">SM1973</strain>
    </source>
</reference>
<evidence type="ECO:0000256" key="2">
    <source>
        <dbReference type="ARBA" id="ARBA00038434"/>
    </source>
</evidence>
<dbReference type="RefSeq" id="WP_180567749.1">
    <property type="nucleotide sequence ID" value="NZ_JACCKB010000007.1"/>
</dbReference>
<keyword evidence="1" id="KW-0810">Translation regulation</keyword>
<dbReference type="InterPro" id="IPR036567">
    <property type="entry name" value="RHF-like"/>
</dbReference>
<dbReference type="Gene3D" id="3.30.160.100">
    <property type="entry name" value="Ribosome hibernation promotion factor-like"/>
    <property type="match status" value="1"/>
</dbReference>
<dbReference type="InterPro" id="IPR003489">
    <property type="entry name" value="RHF/RaiA"/>
</dbReference>
<keyword evidence="7" id="KW-1185">Reference proteome</keyword>
<proteinExistence type="inferred from homology"/>
<dbReference type="SUPFAM" id="SSF69754">
    <property type="entry name" value="Ribosome binding protein Y (YfiA homologue)"/>
    <property type="match status" value="1"/>
</dbReference>
<dbReference type="PANTHER" id="PTHR33231:SF1">
    <property type="entry name" value="30S RIBOSOMAL PROTEIN"/>
    <property type="match status" value="1"/>
</dbReference>
<evidence type="ECO:0000256" key="1">
    <source>
        <dbReference type="ARBA" id="ARBA00022845"/>
    </source>
</evidence>
<evidence type="ECO:0000313" key="6">
    <source>
        <dbReference type="EMBL" id="NYZ65723.1"/>
    </source>
</evidence>
<evidence type="ECO:0000256" key="3">
    <source>
        <dbReference type="ARBA" id="ARBA00038695"/>
    </source>
</evidence>
<dbReference type="InterPro" id="IPR050574">
    <property type="entry name" value="HPF/YfiA_ribosome-assoc"/>
</dbReference>
<dbReference type="FunFam" id="3.30.160.100:FF:000001">
    <property type="entry name" value="Ribosome hibernation promoting factor"/>
    <property type="match status" value="1"/>
</dbReference>
<evidence type="ECO:0000256" key="4">
    <source>
        <dbReference type="ARBA" id="ARBA00041148"/>
    </source>
</evidence>
<protein>
    <recommendedName>
        <fullName evidence="4">Ribosome hibernation promoting factor</fullName>
    </recommendedName>
    <alternativeName>
        <fullName evidence="5">Hibernation factor HPF</fullName>
    </alternativeName>
</protein>
<dbReference type="CDD" id="cd00552">
    <property type="entry name" value="RaiA"/>
    <property type="match status" value="1"/>
</dbReference>
<comment type="similarity">
    <text evidence="2">Belongs to the HPF/YfiA ribosome-associated protein family. Short HPF subfamily.</text>
</comment>